<feature type="region of interest" description="Disordered" evidence="5">
    <location>
        <begin position="92"/>
        <end position="131"/>
    </location>
</feature>
<evidence type="ECO:0000256" key="3">
    <source>
        <dbReference type="ARBA" id="ARBA00023239"/>
    </source>
</evidence>
<dbReference type="PIRSF" id="PIRSF006181">
    <property type="entry name" value="EbsC_YbaK"/>
    <property type="match status" value="1"/>
</dbReference>
<dbReference type="EC" id="4.2.-.-" evidence="4"/>
<organism evidence="7 8">
    <name type="scientific">Streptomyces solicavernae</name>
    <dbReference type="NCBI Taxonomy" id="3043614"/>
    <lineage>
        <taxon>Bacteria</taxon>
        <taxon>Bacillati</taxon>
        <taxon>Actinomycetota</taxon>
        <taxon>Actinomycetes</taxon>
        <taxon>Kitasatosporales</taxon>
        <taxon>Streptomycetaceae</taxon>
        <taxon>Streptomyces</taxon>
    </lineage>
</organism>
<evidence type="ECO:0000256" key="1">
    <source>
        <dbReference type="ARBA" id="ARBA00009798"/>
    </source>
</evidence>
<accession>A0ABT6RZA0</accession>
<dbReference type="Gene3D" id="3.90.960.10">
    <property type="entry name" value="YbaK/aminoacyl-tRNA synthetase-associated domain"/>
    <property type="match status" value="1"/>
</dbReference>
<dbReference type="InterPro" id="IPR007214">
    <property type="entry name" value="YbaK/aa-tRNA-synth-assoc-dom"/>
</dbReference>
<dbReference type="PANTHER" id="PTHR30411">
    <property type="entry name" value="CYTOPLASMIC PROTEIN"/>
    <property type="match status" value="1"/>
</dbReference>
<dbReference type="Pfam" id="PF04073">
    <property type="entry name" value="tRNA_edit"/>
    <property type="match status" value="1"/>
</dbReference>
<protein>
    <recommendedName>
        <fullName evidence="4">Cys-tRNA(Pro)/Cys-tRNA(Cys) deacylase</fullName>
        <ecNumber evidence="4">4.2.-.-</ecNumber>
    </recommendedName>
</protein>
<comment type="caution">
    <text evidence="7">The sequence shown here is derived from an EMBL/GenBank/DDBJ whole genome shotgun (WGS) entry which is preliminary data.</text>
</comment>
<dbReference type="InterPro" id="IPR036754">
    <property type="entry name" value="YbaK/aa-tRNA-synt-asso_dom_sf"/>
</dbReference>
<evidence type="ECO:0000256" key="5">
    <source>
        <dbReference type="SAM" id="MobiDB-lite"/>
    </source>
</evidence>
<evidence type="ECO:0000313" key="8">
    <source>
        <dbReference type="Proteomes" id="UP001224661"/>
    </source>
</evidence>
<keyword evidence="2 4" id="KW-0648">Protein biosynthesis</keyword>
<sequence>MAKKSKSRKQQSGGTPATVALTEAGVPFTVHAYEHDPAHPSYGEEAAEAMGVSPDRVFKTLVADVDGALTVAVVPVAGSLDLKALAGAVRGAREAHPDKGGGGRREGKRASMADPAAAERTTGYVRGGISPLGQRKRLPTVLDSSASAHATICVSAGRRGLEVELSPEDLAKLTGAVLAPIGRA</sequence>
<dbReference type="EMBL" id="JASCIR010000032">
    <property type="protein sequence ID" value="MDI3389743.1"/>
    <property type="molecule type" value="Genomic_DNA"/>
</dbReference>
<dbReference type="SUPFAM" id="SSF55826">
    <property type="entry name" value="YbaK/ProRS associated domain"/>
    <property type="match status" value="1"/>
</dbReference>
<dbReference type="PANTHER" id="PTHR30411:SF0">
    <property type="entry name" value="CYS-TRNA(PRO)_CYS-TRNA(CYS) DEACYLASE YBAK"/>
    <property type="match status" value="1"/>
</dbReference>
<reference evidence="7 8" key="1">
    <citation type="submission" date="2023-05" db="EMBL/GenBank/DDBJ databases">
        <title>Draft genome sequence of Streptomyces sp. B-S-A8 isolated from a cave soil in Thailand.</title>
        <authorList>
            <person name="Chamroensaksri N."/>
            <person name="Muangham S."/>
        </authorList>
    </citation>
    <scope>NUCLEOTIDE SEQUENCE [LARGE SCALE GENOMIC DNA]</scope>
    <source>
        <strain evidence="7 8">B-S-A8</strain>
    </source>
</reference>
<keyword evidence="8" id="KW-1185">Reference proteome</keyword>
<feature type="region of interest" description="Disordered" evidence="5">
    <location>
        <begin position="1"/>
        <end position="20"/>
    </location>
</feature>
<keyword evidence="3 4" id="KW-0456">Lyase</keyword>
<dbReference type="CDD" id="cd00002">
    <property type="entry name" value="YbaK_deacylase"/>
    <property type="match status" value="1"/>
</dbReference>
<gene>
    <name evidence="7" type="ORF">QIS99_26660</name>
</gene>
<evidence type="ECO:0000259" key="6">
    <source>
        <dbReference type="Pfam" id="PF04073"/>
    </source>
</evidence>
<evidence type="ECO:0000256" key="4">
    <source>
        <dbReference type="PIRNR" id="PIRNR006181"/>
    </source>
</evidence>
<evidence type="ECO:0000256" key="2">
    <source>
        <dbReference type="ARBA" id="ARBA00022917"/>
    </source>
</evidence>
<dbReference type="Proteomes" id="UP001224661">
    <property type="component" value="Unassembled WGS sequence"/>
</dbReference>
<feature type="compositionally biased region" description="Basic and acidic residues" evidence="5">
    <location>
        <begin position="92"/>
        <end position="111"/>
    </location>
</feature>
<proteinExistence type="inferred from homology"/>
<name>A0ABT6RZA0_9ACTN</name>
<dbReference type="InterPro" id="IPR004369">
    <property type="entry name" value="Prolyl-tRNA_editing_YbaK/EbsC"/>
</dbReference>
<comment type="similarity">
    <text evidence="1 4">Belongs to the prolyl-tRNA editing family. YbaK/EbsC subfamily.</text>
</comment>
<evidence type="ECO:0000313" key="7">
    <source>
        <dbReference type="EMBL" id="MDI3389743.1"/>
    </source>
</evidence>
<dbReference type="RefSeq" id="WP_282516257.1">
    <property type="nucleotide sequence ID" value="NZ_JASCIR010000032.1"/>
</dbReference>
<feature type="domain" description="YbaK/aminoacyl-tRNA synthetase-associated" evidence="6">
    <location>
        <begin position="107"/>
        <end position="173"/>
    </location>
</feature>